<evidence type="ECO:0000313" key="2">
    <source>
        <dbReference type="Proteomes" id="UP000009229"/>
    </source>
</evidence>
<proteinExistence type="predicted"/>
<keyword evidence="2" id="KW-1185">Reference proteome</keyword>
<dbReference type="KEGG" id="dku:Desku_2845"/>
<evidence type="ECO:0000313" key="1">
    <source>
        <dbReference type="EMBL" id="AEG16356.1"/>
    </source>
</evidence>
<dbReference type="EMBL" id="CP002770">
    <property type="protein sequence ID" value="AEG16356.1"/>
    <property type="molecule type" value="Genomic_DNA"/>
</dbReference>
<reference evidence="2" key="1">
    <citation type="submission" date="2011-05" db="EMBL/GenBank/DDBJ databases">
        <title>Complete sequence of Desulfotomaculum kuznetsovii DSM 6115.</title>
        <authorList>
            <person name="Lucas S."/>
            <person name="Han J."/>
            <person name="Lapidus A."/>
            <person name="Cheng J.-F."/>
            <person name="Goodwin L."/>
            <person name="Pitluck S."/>
            <person name="Peters L."/>
            <person name="Mikhailova N."/>
            <person name="Lu M."/>
            <person name="Saunders E."/>
            <person name="Han C."/>
            <person name="Tapia R."/>
            <person name="Land M."/>
            <person name="Hauser L."/>
            <person name="Kyrpides N."/>
            <person name="Ivanova N."/>
            <person name="Pagani I."/>
            <person name="Nazina T."/>
            <person name="Ivanova A."/>
            <person name="Parshina S."/>
            <person name="Kuever J."/>
            <person name="Muyzer G."/>
            <person name="Plugge C."/>
            <person name="Stams A."/>
            <person name="Woyke T."/>
        </authorList>
    </citation>
    <scope>NUCLEOTIDE SEQUENCE [LARGE SCALE GENOMIC DNA]</scope>
    <source>
        <strain evidence="2">DSM 6115 / VKM B-1805 / 17</strain>
    </source>
</reference>
<accession>A0AAU8PFJ3</accession>
<dbReference type="RefSeq" id="WP_013823867.1">
    <property type="nucleotide sequence ID" value="NC_015573.1"/>
</dbReference>
<dbReference type="AlphaFoldDB" id="A0AAU8PFJ3"/>
<name>A0AAU8PFJ3_DESK7</name>
<gene>
    <name evidence="1" type="ordered locus">Desku_2845</name>
</gene>
<dbReference type="Proteomes" id="UP000009229">
    <property type="component" value="Chromosome"/>
</dbReference>
<organism evidence="1 2">
    <name type="scientific">Desulfofundulus kuznetsovii (strain DSM 6115 / VKM B-1805 / 17)</name>
    <name type="common">Desulfotomaculum kuznetsovii</name>
    <dbReference type="NCBI Taxonomy" id="760568"/>
    <lineage>
        <taxon>Bacteria</taxon>
        <taxon>Bacillati</taxon>
        <taxon>Bacillota</taxon>
        <taxon>Clostridia</taxon>
        <taxon>Eubacteriales</taxon>
        <taxon>Peptococcaceae</taxon>
        <taxon>Desulfofundulus</taxon>
    </lineage>
</organism>
<protein>
    <submittedName>
        <fullName evidence="1">Uncharacterized protein</fullName>
    </submittedName>
</protein>
<sequence length="155" mass="17820">MNEICRRIEQNLLQRGIAVKCVSAARWGKARSSALCLVMPGLQDVFYRLCRTQPRTGIYSGRKILMGEVVLDGHKHSLYLPLLNYQSEMERRLGFRLERESPSMEQTGRYRFKMCFPVDKEKVDLSTIEEIAGVLTEFILVTSDYIRKIQAAKTG</sequence>